<sequence>MLPLASSGSSWLKANAFSSIVLASVCCAATIPYNNSLAIHLPSYGTFDGTTLNSTTSGYPLAKPVDVWYGIDYATQPIGDLRFSPVGWPLPFNGTRSAKSYGKVCIQEPGNSNLVTFIKTDLEYGEDCLNMNVYRPSGVSFEKKLPVLVWIHGGLFRNSAGITWDGASFVAASPEPVIVVTFNYRLAALGFLASPLLAENDLVNLGLQDQHQLLRFVQKYISNFGGDPTRVTLGGKSAGAHSVGFHYQNPFKKGVELFQQAIFQSGGPTGRSFPNASDTLIVHQYEQFLERVGCRNNISIEALLKCLRQLDVKLIEETSTALLAEYRFDGTHPFQPVSGAVIIPQLPSESWDLGLWNHLPALTSFITDEGTLYAPTNLTTDDQAWSWLSNLYPGLDSADKETFSRLYPDPQTYADSPFADARGKSAQFTRLSAVYGDTTYISCAQEIASRLSAEDVPVWKLHWNSNNSITPYLGISHSADVPYGWAEPGTQFPGAGTILARYYASFVTSGDPNQHKATDAVHWRKYSEAGSDGLGWQVNVSPNGTWIERDEVRREAIEYWRASPRKLDH</sequence>
<comment type="caution">
    <text evidence="1">The sequence shown here is derived from an EMBL/GenBank/DDBJ whole genome shotgun (WGS) entry which is preliminary data.</text>
</comment>
<keyword evidence="2" id="KW-1185">Reference proteome</keyword>
<name>A0ACC3YNE9_COLTU</name>
<protein>
    <submittedName>
        <fullName evidence="1">Para-nitrobenzyl esterase</fullName>
    </submittedName>
</protein>
<reference evidence="1 2" key="1">
    <citation type="journal article" date="2020" name="Phytopathology">
        <title>Genome Sequence Resources of Colletotrichum truncatum, C. plurivorum, C. musicola, and C. sojae: Four Species Pathogenic to Soybean (Glycine max).</title>
        <authorList>
            <person name="Rogerio F."/>
            <person name="Boufleur T.R."/>
            <person name="Ciampi-Guillardi M."/>
            <person name="Sukno S.A."/>
            <person name="Thon M.R."/>
            <person name="Massola Junior N.S."/>
            <person name="Baroncelli R."/>
        </authorList>
    </citation>
    <scope>NUCLEOTIDE SEQUENCE [LARGE SCALE GENOMIC DNA]</scope>
    <source>
        <strain evidence="1 2">CMES1059</strain>
    </source>
</reference>
<dbReference type="EMBL" id="VUJX02000008">
    <property type="protein sequence ID" value="KAL0933443.1"/>
    <property type="molecule type" value="Genomic_DNA"/>
</dbReference>
<gene>
    <name evidence="1" type="ORF">CTRU02_212406</name>
</gene>
<organism evidence="1 2">
    <name type="scientific">Colletotrichum truncatum</name>
    <name type="common">Anthracnose fungus</name>
    <name type="synonym">Colletotrichum capsici</name>
    <dbReference type="NCBI Taxonomy" id="5467"/>
    <lineage>
        <taxon>Eukaryota</taxon>
        <taxon>Fungi</taxon>
        <taxon>Dikarya</taxon>
        <taxon>Ascomycota</taxon>
        <taxon>Pezizomycotina</taxon>
        <taxon>Sordariomycetes</taxon>
        <taxon>Hypocreomycetidae</taxon>
        <taxon>Glomerellales</taxon>
        <taxon>Glomerellaceae</taxon>
        <taxon>Colletotrichum</taxon>
        <taxon>Colletotrichum truncatum species complex</taxon>
    </lineage>
</organism>
<evidence type="ECO:0000313" key="2">
    <source>
        <dbReference type="Proteomes" id="UP000805649"/>
    </source>
</evidence>
<proteinExistence type="predicted"/>
<evidence type="ECO:0000313" key="1">
    <source>
        <dbReference type="EMBL" id="KAL0933443.1"/>
    </source>
</evidence>
<dbReference type="Proteomes" id="UP000805649">
    <property type="component" value="Unassembled WGS sequence"/>
</dbReference>
<accession>A0ACC3YNE9</accession>